<dbReference type="GO" id="GO:0007052">
    <property type="term" value="P:mitotic spindle organization"/>
    <property type="evidence" value="ECO:0007669"/>
    <property type="project" value="TreeGrafter"/>
</dbReference>
<feature type="compositionally biased region" description="Polar residues" evidence="1">
    <location>
        <begin position="1245"/>
        <end position="1257"/>
    </location>
</feature>
<evidence type="ECO:0000313" key="3">
    <source>
        <dbReference type="EMBL" id="GFO10718.1"/>
    </source>
</evidence>
<feature type="compositionally biased region" description="Polar residues" evidence="1">
    <location>
        <begin position="557"/>
        <end position="569"/>
    </location>
</feature>
<dbReference type="PANTHER" id="PTHR15128">
    <property type="entry name" value="TAL1 SCL INTERRUPTING LOCUS"/>
    <property type="match status" value="1"/>
</dbReference>
<feature type="compositionally biased region" description="Polar residues" evidence="1">
    <location>
        <begin position="499"/>
        <end position="508"/>
    </location>
</feature>
<feature type="compositionally biased region" description="Polar residues" evidence="1">
    <location>
        <begin position="1269"/>
        <end position="1284"/>
    </location>
</feature>
<name>A0AAV4ATJ8_9GAST</name>
<feature type="compositionally biased region" description="Low complexity" evidence="1">
    <location>
        <begin position="730"/>
        <end position="747"/>
    </location>
</feature>
<gene>
    <name evidence="3" type="ORF">PoB_003722300</name>
</gene>
<dbReference type="Pfam" id="PF15253">
    <property type="entry name" value="STIL_N"/>
    <property type="match status" value="1"/>
</dbReference>
<dbReference type="GO" id="GO:0031023">
    <property type="term" value="P:microtubule organizing center organization"/>
    <property type="evidence" value="ECO:0007669"/>
    <property type="project" value="TreeGrafter"/>
</dbReference>
<feature type="compositionally biased region" description="Polar residues" evidence="1">
    <location>
        <begin position="665"/>
        <end position="684"/>
    </location>
</feature>
<feature type="compositionally biased region" description="Low complexity" evidence="1">
    <location>
        <begin position="685"/>
        <end position="705"/>
    </location>
</feature>
<feature type="region of interest" description="Disordered" evidence="1">
    <location>
        <begin position="865"/>
        <end position="886"/>
    </location>
</feature>
<feature type="domain" description="STIL N-terminal" evidence="2">
    <location>
        <begin position="14"/>
        <end position="338"/>
    </location>
</feature>
<dbReference type="PANTHER" id="PTHR15128:SF0">
    <property type="entry name" value="SCL-INTERRUPTING LOCUS PROTEIN"/>
    <property type="match status" value="1"/>
</dbReference>
<feature type="region of interest" description="Disordered" evidence="1">
    <location>
        <begin position="548"/>
        <end position="572"/>
    </location>
</feature>
<accession>A0AAV4ATJ8</accession>
<feature type="compositionally biased region" description="Polar residues" evidence="1">
    <location>
        <begin position="1302"/>
        <end position="1312"/>
    </location>
</feature>
<keyword evidence="4" id="KW-1185">Reference proteome</keyword>
<proteinExistence type="predicted"/>
<evidence type="ECO:0000259" key="2">
    <source>
        <dbReference type="Pfam" id="PF15253"/>
    </source>
</evidence>
<feature type="compositionally biased region" description="Polar residues" evidence="1">
    <location>
        <begin position="876"/>
        <end position="886"/>
    </location>
</feature>
<dbReference type="EMBL" id="BLXT01004211">
    <property type="protein sequence ID" value="GFO10718.1"/>
    <property type="molecule type" value="Genomic_DNA"/>
</dbReference>
<feature type="compositionally biased region" description="Low complexity" evidence="1">
    <location>
        <begin position="809"/>
        <end position="821"/>
    </location>
</feature>
<feature type="region of interest" description="Disordered" evidence="1">
    <location>
        <begin position="636"/>
        <end position="770"/>
    </location>
</feature>
<dbReference type="GO" id="GO:0005815">
    <property type="term" value="C:microtubule organizing center"/>
    <property type="evidence" value="ECO:0007669"/>
    <property type="project" value="TreeGrafter"/>
</dbReference>
<feature type="region of interest" description="Disordered" evidence="1">
    <location>
        <begin position="1245"/>
        <end position="1348"/>
    </location>
</feature>
<feature type="compositionally biased region" description="Polar residues" evidence="1">
    <location>
        <begin position="822"/>
        <end position="850"/>
    </location>
</feature>
<sequence>MKTSLSFPRTSCSLWDNSAIGNPVFLHLGYYRKPKICIPEKILRLIQHQCENYAQTHHMLIGTLVIEDDGEGVQFQVDRLDTRNKIPSDGSGLAPGDLLIPLEVSNNTDKGRLGTVEDYHCALRRVQGRCCSKASVDLCEFVLLRGWGSYYSNSHSSVVHLDFDMVTMETVFKATPIPPVPILLTALSKNLAGPMSLSHMQGTTKTGYLSMDHTRKLLLVLESDPKACSLPLVGIWVSGAEFVQHPFIWASCLRYIHNTHLQDRVCAPPNEFLLVVYTPLHSRPEFYQCCPTSGTSNLLFQLSFVIYQALSTPCHNFTEVELAPVEEGNKLELFDAAKAEHGLERSRNDADLVNVSAPEDIEPRCVPKPHMEKVPSIRPMVPDVSILWTEPPELFPPQQQLHHLSAQNSRQQSDSCISSNNLLKNSYISQQQGLGRSTGGVSGPSSVQNVGLISLPSGNAVPSSHLTGYNHNNANALSRNMQTLSQGSRVNVSLGMQAGQANSSNWSQTPSPCPSSASRAASSVTAHTSSEFVSPANFGGHTLLSSSTSGYHSQTLNRTAQSPDSSPLHPSQVCPISKLSALQGQSLPQQGNLAFSSSNMVFTPAPSYAQYTPVSGPANLKPSQDWLHQAQAVNPVPSAKSTPHLATVVEESSSSSSQSSLSTSITNQASRRHTGISSSQSLGFNSTQGNGSSQNSSNSNGTCQSSDDDDSGLSVTPDRMNAFASQQLVPSTTQSQQPASSSASQSPKVHPSLPVPASAIETRSDSTLDKVRWDEVPPAVRALLEQQNQQLQLLQQQIQMLLHNQSQQSTASTAQSQPTTSKIQSQRLESSTQCCRNQSPRSLTQSHDRSATCSVGVNTTVLEDDQMGGQHMMDSRSVQTSPVKGGSHQNLFLSPVQPDWSDNHKAVEAVSASGNTPSELQHHSRPPISSTAYESPVATPVSRPGDHRTSKPCKMVGRDIDDDDDEVINQGDLVTAIAALPIQDQTMNTVASQLVVDMPEYVSSMNDGLNLDRSYSPPSVSECYGQDQDDSYSTVAEDAMDPKQYYTQLMNNIQMFLTNDRSDEADSSEDHNSSEPPLEIASPLKSGGASSANSSIIPRINYVSMMLGNSVCGTPGRGGSGWGDLDPGQSMEINAMAMKYLSDEQLTQMAMLRQMQKGDAQGKKTAQMLQMVLEKNCPAADMSSTADVTRLGISPNNMTMATQRYLEKHGLLGGNDSFVLTGLGPGGNEASALEHTMKLRTDFSMAQNGTGPVTPVQSPLKPRVKRTTQDSAKQNSTPGQNRSPRQAPASDLGASPVLKPYSSRQNISSTATRKMKGLDSPRHRPAQHQAANTRQNDSLSTEDQDDENILDIARLKQMPKLL</sequence>
<dbReference type="GO" id="GO:0007224">
    <property type="term" value="P:smoothened signaling pathway"/>
    <property type="evidence" value="ECO:0007669"/>
    <property type="project" value="TreeGrafter"/>
</dbReference>
<dbReference type="GO" id="GO:0071539">
    <property type="term" value="P:protein localization to centrosome"/>
    <property type="evidence" value="ECO:0007669"/>
    <property type="project" value="TreeGrafter"/>
</dbReference>
<feature type="compositionally biased region" description="Low complexity" evidence="1">
    <location>
        <begin position="652"/>
        <end position="664"/>
    </location>
</feature>
<feature type="region of interest" description="Disordered" evidence="1">
    <location>
        <begin position="499"/>
        <end position="522"/>
    </location>
</feature>
<dbReference type="InterPro" id="IPR026123">
    <property type="entry name" value="STIL"/>
</dbReference>
<feature type="region of interest" description="Disordered" evidence="1">
    <location>
        <begin position="911"/>
        <end position="962"/>
    </location>
</feature>
<comment type="caution">
    <text evidence="3">The sequence shown here is derived from an EMBL/GenBank/DDBJ whole genome shotgun (WGS) entry which is preliminary data.</text>
</comment>
<evidence type="ECO:0000256" key="1">
    <source>
        <dbReference type="SAM" id="MobiDB-lite"/>
    </source>
</evidence>
<feature type="region of interest" description="Disordered" evidence="1">
    <location>
        <begin position="809"/>
        <end position="850"/>
    </location>
</feature>
<feature type="compositionally biased region" description="Polar residues" evidence="1">
    <location>
        <begin position="1329"/>
        <end position="1339"/>
    </location>
</feature>
<protein>
    <submittedName>
        <fullName evidence="3">Scl-interrupting locus protein</fullName>
    </submittedName>
</protein>
<organism evidence="3 4">
    <name type="scientific">Plakobranchus ocellatus</name>
    <dbReference type="NCBI Taxonomy" id="259542"/>
    <lineage>
        <taxon>Eukaryota</taxon>
        <taxon>Metazoa</taxon>
        <taxon>Spiralia</taxon>
        <taxon>Lophotrochozoa</taxon>
        <taxon>Mollusca</taxon>
        <taxon>Gastropoda</taxon>
        <taxon>Heterobranchia</taxon>
        <taxon>Euthyneura</taxon>
        <taxon>Panpulmonata</taxon>
        <taxon>Sacoglossa</taxon>
        <taxon>Placobranchoidea</taxon>
        <taxon>Plakobranchidae</taxon>
        <taxon>Plakobranchus</taxon>
    </lineage>
</organism>
<dbReference type="InterPro" id="IPR057731">
    <property type="entry name" value="STIL_N"/>
</dbReference>
<reference evidence="3 4" key="1">
    <citation type="journal article" date="2021" name="Elife">
        <title>Chloroplast acquisition without the gene transfer in kleptoplastic sea slugs, Plakobranchus ocellatus.</title>
        <authorList>
            <person name="Maeda T."/>
            <person name="Takahashi S."/>
            <person name="Yoshida T."/>
            <person name="Shimamura S."/>
            <person name="Takaki Y."/>
            <person name="Nagai Y."/>
            <person name="Toyoda A."/>
            <person name="Suzuki Y."/>
            <person name="Arimoto A."/>
            <person name="Ishii H."/>
            <person name="Satoh N."/>
            <person name="Nishiyama T."/>
            <person name="Hasebe M."/>
            <person name="Maruyama T."/>
            <person name="Minagawa J."/>
            <person name="Obokata J."/>
            <person name="Shigenobu S."/>
        </authorList>
    </citation>
    <scope>NUCLEOTIDE SEQUENCE [LARGE SCALE GENOMIC DNA]</scope>
</reference>
<feature type="compositionally biased region" description="Basic and acidic residues" evidence="1">
    <location>
        <begin position="1062"/>
        <end position="1073"/>
    </location>
</feature>
<feature type="region of interest" description="Disordered" evidence="1">
    <location>
        <begin position="1062"/>
        <end position="1091"/>
    </location>
</feature>
<evidence type="ECO:0000313" key="4">
    <source>
        <dbReference type="Proteomes" id="UP000735302"/>
    </source>
</evidence>
<dbReference type="Proteomes" id="UP000735302">
    <property type="component" value="Unassembled WGS sequence"/>
</dbReference>